<dbReference type="InterPro" id="IPR002880">
    <property type="entry name" value="Pyrv_Fd/Flavodoxin_OxRdtase_N"/>
</dbReference>
<evidence type="ECO:0000313" key="6">
    <source>
        <dbReference type="Proteomes" id="UP000216885"/>
    </source>
</evidence>
<evidence type="ECO:0000259" key="4">
    <source>
        <dbReference type="Pfam" id="PF20169"/>
    </source>
</evidence>
<dbReference type="PANTHER" id="PTHR48084:SF3">
    <property type="entry name" value="SUBUNIT OF PYRUVATE:FLAVODOXIN OXIDOREDUCTASE"/>
    <property type="match status" value="1"/>
</dbReference>
<accession>A0A261USC8</accession>
<dbReference type="AlphaFoldDB" id="A0A261USC8"/>
<dbReference type="SUPFAM" id="SSF53323">
    <property type="entry name" value="Pyruvate-ferredoxin oxidoreductase, PFOR, domain III"/>
    <property type="match status" value="1"/>
</dbReference>
<dbReference type="GO" id="GO:0016903">
    <property type="term" value="F:oxidoreductase activity, acting on the aldehyde or oxo group of donors"/>
    <property type="evidence" value="ECO:0007669"/>
    <property type="project" value="InterPro"/>
</dbReference>
<evidence type="ECO:0000256" key="1">
    <source>
        <dbReference type="ARBA" id="ARBA00023002"/>
    </source>
</evidence>
<dbReference type="Gene3D" id="3.40.920.10">
    <property type="entry name" value="Pyruvate-ferredoxin oxidoreductase, PFOR, domain III"/>
    <property type="match status" value="1"/>
</dbReference>
<name>A0A261USC8_9BORD</name>
<dbReference type="NCBIfam" id="NF009589">
    <property type="entry name" value="PRK13030.1"/>
    <property type="match status" value="1"/>
</dbReference>
<evidence type="ECO:0000256" key="2">
    <source>
        <dbReference type="SAM" id="MobiDB-lite"/>
    </source>
</evidence>
<dbReference type="SUPFAM" id="SSF52922">
    <property type="entry name" value="TK C-terminal domain-like"/>
    <property type="match status" value="1"/>
</dbReference>
<dbReference type="InterPro" id="IPR019752">
    <property type="entry name" value="Pyrv/ketoisovalerate_OxRed_cat"/>
</dbReference>
<feature type="compositionally biased region" description="Low complexity" evidence="2">
    <location>
        <begin position="707"/>
        <end position="720"/>
    </location>
</feature>
<evidence type="ECO:0000313" key="5">
    <source>
        <dbReference type="EMBL" id="OZI64804.1"/>
    </source>
</evidence>
<dbReference type="Pfam" id="PF20169">
    <property type="entry name" value="DUF6537"/>
    <property type="match status" value="1"/>
</dbReference>
<feature type="domain" description="DUF6537" evidence="4">
    <location>
        <begin position="968"/>
        <end position="1169"/>
    </location>
</feature>
<sequence>MDGTPLDPAPADEPALDLDYQLQDNLTRTNGRIFLTGTQALVRILLAQRRRDRELGLNTAGFISGYRGSPLGGVDMAMWKAKPILDAHQITFLPGINEDMAATAVMGTQQAGVRDDRKVDGVFALWYGKGPGVDRAGDALHHGNAAGASRHGGVLVVVGDDHTAVSSSIPHASEASLIGWQMPIVHPASIDEYETFALWGWALSRHSGAWVAFKAVSETIESGQSYTPAPIANYDMPADPQLPPEALEYTARDFLSPAVELRMQTRLKAVRAFARRHSIDKLVCPAPHATVGIVTVGKAHLDTLEALAHLGINPHAADSPVRIYKPGLTWPLDAERLFDFAHGLSHILVIEEKGAVVESQIKDLLYNRPERPTVAGKTGWDGEPLIPSAGQLRPSLLAAPLAAWLTRTAGLHHVSVPATLTCAAPLSNDADGMRRRPYFCSGCPHNSSTKVPEGSQALAGVGCHYMAAWMDRNTAGLTQMGGEGVDWIGLSNYIEMPHVFQNMGEGTYYHSGYLAIRQAVAARANITYKILFNDAVAMTGGQPVDGPISVPQICQQLRGENVARIVVTTDEPDKYRGVELPAGVTVHHRRELDALQRELRETKGVTVLIHDQTCAAEKRRRRKKQQFPDPARRLLINSAVCEGCGDCGTQSNCLSIVPMETPYGRKRAIDQSSCNKDYSCAEGFCPSFVSVMGGKLRKQAAPRENPATATAGNGTSNARATAAAWHQDAAALPMPSIETLTQPYRLLVAGMGGTGVITIGAIVSMAAHLQGLSASVLDLTGLAQKGGTVISHIRLAPAHAANGPVRLDWQQADAAILCDPVAATAPDALGALRHAHTQTVINTYVAPVSEFTRDPDAALRPDALLAKIQHAVGASHTAALDAHHAAQTLFGDSILSNMFMLGYAWQRNHVPLSHAALVRAIELNGVSVQANREAFEAGRLAAHNPKALAAALRPAGQVVQLHIPESFERMVSRRVRDLTAYQDAEYARQYQQLVERVAQREREVAPSSRSPRLAIAVARNLFKLMAYKDEYEVARLYTDGTFQQQLREQFEGDYTLRFHMAPPLLARKDPHTGIPRKISLGPATMTVMKVLARCKRVRGTWLDLFGRSEERRMERELIAQYRQTVDILLEHLSPANLTQAAKIAALPDQIRGFGHVKIANVAQYRNALQQELQHYGLPAMTEISVRRRA</sequence>
<comment type="caution">
    <text evidence="5">The sequence shown here is derived from an EMBL/GenBank/DDBJ whole genome shotgun (WGS) entry which is preliminary data.</text>
</comment>
<evidence type="ECO:0000259" key="3">
    <source>
        <dbReference type="Pfam" id="PF01558"/>
    </source>
</evidence>
<dbReference type="Gene3D" id="3.40.50.970">
    <property type="match status" value="1"/>
</dbReference>
<dbReference type="InterPro" id="IPR002869">
    <property type="entry name" value="Pyrv_flavodox_OxRed_cen"/>
</dbReference>
<gene>
    <name evidence="5" type="ORF">CAL20_03935</name>
</gene>
<dbReference type="CDD" id="cd07034">
    <property type="entry name" value="TPP_PYR_PFOR_IOR-alpha_like"/>
    <property type="match status" value="1"/>
</dbReference>
<dbReference type="SUPFAM" id="SSF52518">
    <property type="entry name" value="Thiamin diphosphate-binding fold (THDP-binding)"/>
    <property type="match status" value="2"/>
</dbReference>
<dbReference type="InterPro" id="IPR009014">
    <property type="entry name" value="Transketo_C/PFOR_II"/>
</dbReference>
<organism evidence="5 6">
    <name type="scientific">Bordetella genomosp. 4</name>
    <dbReference type="NCBI Taxonomy" id="463044"/>
    <lineage>
        <taxon>Bacteria</taxon>
        <taxon>Pseudomonadati</taxon>
        <taxon>Pseudomonadota</taxon>
        <taxon>Betaproteobacteria</taxon>
        <taxon>Burkholderiales</taxon>
        <taxon>Alcaligenaceae</taxon>
        <taxon>Bordetella</taxon>
    </lineage>
</organism>
<dbReference type="InterPro" id="IPR029061">
    <property type="entry name" value="THDP-binding"/>
</dbReference>
<reference evidence="5 6" key="1">
    <citation type="submission" date="2017-05" db="EMBL/GenBank/DDBJ databases">
        <title>Complete and WGS of Bordetella genogroups.</title>
        <authorList>
            <person name="Spilker T."/>
            <person name="LiPuma J."/>
        </authorList>
    </citation>
    <scope>NUCLEOTIDE SEQUENCE [LARGE SCALE GENOMIC DNA]</scope>
    <source>
        <strain evidence="5 6">AU9919</strain>
    </source>
</reference>
<dbReference type="PANTHER" id="PTHR48084">
    <property type="entry name" value="2-OXOGLUTARATE OXIDOREDUCTASE SUBUNIT KORB-RELATED"/>
    <property type="match status" value="1"/>
</dbReference>
<dbReference type="Proteomes" id="UP000216885">
    <property type="component" value="Unassembled WGS sequence"/>
</dbReference>
<dbReference type="InterPro" id="IPR051457">
    <property type="entry name" value="2-oxoacid:Fd_oxidoreductase"/>
</dbReference>
<dbReference type="NCBIfam" id="NF009588">
    <property type="entry name" value="PRK13029.1"/>
    <property type="match status" value="1"/>
</dbReference>
<feature type="region of interest" description="Disordered" evidence="2">
    <location>
        <begin position="697"/>
        <end position="720"/>
    </location>
</feature>
<dbReference type="InterPro" id="IPR046667">
    <property type="entry name" value="DUF6537"/>
</dbReference>
<keyword evidence="6" id="KW-1185">Reference proteome</keyword>
<proteinExistence type="predicted"/>
<dbReference type="Pfam" id="PF01558">
    <property type="entry name" value="POR"/>
    <property type="match status" value="1"/>
</dbReference>
<keyword evidence="1" id="KW-0560">Oxidoreductase</keyword>
<protein>
    <submittedName>
        <fullName evidence="5">Pyruvate ferredoxin oxidoreductase</fullName>
    </submittedName>
</protein>
<feature type="domain" description="Pyruvate/ketoisovalerate oxidoreductase catalytic" evidence="3">
    <location>
        <begin position="752"/>
        <end position="939"/>
    </location>
</feature>
<dbReference type="EMBL" id="NEVQ01000003">
    <property type="protein sequence ID" value="OZI64804.1"/>
    <property type="molecule type" value="Genomic_DNA"/>
</dbReference>
<keyword evidence="5" id="KW-0670">Pyruvate</keyword>